<dbReference type="PANTHER" id="PTHR43364">
    <property type="entry name" value="NADH-SPECIFIC METHYLGLYOXAL REDUCTASE-RELATED"/>
    <property type="match status" value="1"/>
</dbReference>
<reference evidence="3" key="1">
    <citation type="journal article" date="2019" name="Int. J. Syst. Evol. Microbiol.">
        <title>The Global Catalogue of Microorganisms (GCM) 10K type strain sequencing project: providing services to taxonomists for standard genome sequencing and annotation.</title>
        <authorList>
            <consortium name="The Broad Institute Genomics Platform"/>
            <consortium name="The Broad Institute Genome Sequencing Center for Infectious Disease"/>
            <person name="Wu L."/>
            <person name="Ma J."/>
        </authorList>
    </citation>
    <scope>NUCLEOTIDE SEQUENCE [LARGE SCALE GENOMIC DNA]</scope>
    <source>
        <strain evidence="3">CCM 7427</strain>
    </source>
</reference>
<dbReference type="Pfam" id="PF00248">
    <property type="entry name" value="Aldo_ket_red"/>
    <property type="match status" value="2"/>
</dbReference>
<dbReference type="InterPro" id="IPR050523">
    <property type="entry name" value="AKR_Detox_Biosynth"/>
</dbReference>
<comment type="caution">
    <text evidence="2">The sequence shown here is derived from an EMBL/GenBank/DDBJ whole genome shotgun (WGS) entry which is preliminary data.</text>
</comment>
<feature type="domain" description="NADP-dependent oxidoreductase" evidence="1">
    <location>
        <begin position="15"/>
        <end position="202"/>
    </location>
</feature>
<keyword evidence="3" id="KW-1185">Reference proteome</keyword>
<sequence length="329" mass="36430">MLETTTLGPLTVSALSLGAMLFGTTTPEDMSRRLLDRYVDAGGNFIDTANNYAFWPENGRAGISEELLGRWLKDRGRRDDLVIATKVGALPNRVGAGLENIQGLGREAIVTSVEDSLRRLGTDYIDLYYAHIDDRTTPLEETLAAFDTLVKSGKVRAIGCSNTSVWRIERARQLSRQHGWAEYVALQQHFSYFRPRPDSDLKRNATMGLRGGWGTEGGLRGQHLDYIRFNPEFRVVAYSPMLRGAYAKPERLEPAYQTEDNQRRREVLDAVAAETGTSANQVVLAWLLGSTPAIIPLAAASTEAQLEENLAGAMLKLTPEQMQRLDTAA</sequence>
<protein>
    <submittedName>
        <fullName evidence="2">Aldo/keto reductase</fullName>
    </submittedName>
</protein>
<proteinExistence type="predicted"/>
<evidence type="ECO:0000313" key="2">
    <source>
        <dbReference type="EMBL" id="MFD2648042.1"/>
    </source>
</evidence>
<dbReference type="CDD" id="cd19752">
    <property type="entry name" value="AKR_unchar"/>
    <property type="match status" value="1"/>
</dbReference>
<dbReference type="RefSeq" id="WP_386833111.1">
    <property type="nucleotide sequence ID" value="NZ_JBHUNP010000001.1"/>
</dbReference>
<evidence type="ECO:0000313" key="3">
    <source>
        <dbReference type="Proteomes" id="UP001597521"/>
    </source>
</evidence>
<dbReference type="Proteomes" id="UP001597521">
    <property type="component" value="Unassembled WGS sequence"/>
</dbReference>
<dbReference type="InterPro" id="IPR023210">
    <property type="entry name" value="NADP_OxRdtase_dom"/>
</dbReference>
<accession>A0ABW5QKG9</accession>
<dbReference type="InterPro" id="IPR036812">
    <property type="entry name" value="NAD(P)_OxRdtase_dom_sf"/>
</dbReference>
<evidence type="ECO:0000259" key="1">
    <source>
        <dbReference type="Pfam" id="PF00248"/>
    </source>
</evidence>
<dbReference type="Gene3D" id="3.20.20.100">
    <property type="entry name" value="NADP-dependent oxidoreductase domain"/>
    <property type="match status" value="1"/>
</dbReference>
<dbReference type="EMBL" id="JBHUNP010000001">
    <property type="protein sequence ID" value="MFD2648042.1"/>
    <property type="molecule type" value="Genomic_DNA"/>
</dbReference>
<organism evidence="2 3">
    <name type="scientific">Devosia albogilva</name>
    <dbReference type="NCBI Taxonomy" id="429726"/>
    <lineage>
        <taxon>Bacteria</taxon>
        <taxon>Pseudomonadati</taxon>
        <taxon>Pseudomonadota</taxon>
        <taxon>Alphaproteobacteria</taxon>
        <taxon>Hyphomicrobiales</taxon>
        <taxon>Devosiaceae</taxon>
        <taxon>Devosia</taxon>
    </lineage>
</organism>
<dbReference type="PANTHER" id="PTHR43364:SF6">
    <property type="entry name" value="OXIDOREDUCTASE-RELATED"/>
    <property type="match status" value="1"/>
</dbReference>
<name>A0ABW5QKG9_9HYPH</name>
<dbReference type="SUPFAM" id="SSF51430">
    <property type="entry name" value="NAD(P)-linked oxidoreductase"/>
    <property type="match status" value="1"/>
</dbReference>
<feature type="domain" description="NADP-dependent oxidoreductase" evidence="1">
    <location>
        <begin position="232"/>
        <end position="327"/>
    </location>
</feature>
<gene>
    <name evidence="2" type="ORF">ACFSX5_09590</name>
</gene>